<accession>A0ABP1RQL0</accession>
<name>A0ABP1RQL0_9HEXA</name>
<comment type="caution">
    <text evidence="1">The sequence shown here is derived from an EMBL/GenBank/DDBJ whole genome shotgun (WGS) entry which is preliminary data.</text>
</comment>
<protein>
    <submittedName>
        <fullName evidence="1">Uncharacterized protein</fullName>
    </submittedName>
</protein>
<reference evidence="1 2" key="1">
    <citation type="submission" date="2024-08" db="EMBL/GenBank/DDBJ databases">
        <authorList>
            <person name="Cucini C."/>
            <person name="Frati F."/>
        </authorList>
    </citation>
    <scope>NUCLEOTIDE SEQUENCE [LARGE SCALE GENOMIC DNA]</scope>
</reference>
<sequence>MLLCLPETIARLKAAEAKRDINFQKIISKRAQQELSDEDADLENENAVRFFNYYTGNRPLDSPVGGDDLHEIDLSDSDDEVLRHVLTVRYEQIGIGVFDSYRYRYPKCLDEIVELVPIQTIQADRVFFEYMRKSNRIEVEIDIPGDTLVCADLAKEITCQKGEEINRPAFHIIDGLRLGGKDIRDMEYGKLHCKTPKCEIT</sequence>
<organism evidence="1 2">
    <name type="scientific">Orchesella dallaii</name>
    <dbReference type="NCBI Taxonomy" id="48710"/>
    <lineage>
        <taxon>Eukaryota</taxon>
        <taxon>Metazoa</taxon>
        <taxon>Ecdysozoa</taxon>
        <taxon>Arthropoda</taxon>
        <taxon>Hexapoda</taxon>
        <taxon>Collembola</taxon>
        <taxon>Entomobryomorpha</taxon>
        <taxon>Entomobryoidea</taxon>
        <taxon>Orchesellidae</taxon>
        <taxon>Orchesellinae</taxon>
        <taxon>Orchesella</taxon>
    </lineage>
</organism>
<gene>
    <name evidence="1" type="ORF">ODALV1_LOCUS24902</name>
</gene>
<keyword evidence="2" id="KW-1185">Reference proteome</keyword>
<dbReference type="Proteomes" id="UP001642540">
    <property type="component" value="Unassembled WGS sequence"/>
</dbReference>
<evidence type="ECO:0000313" key="1">
    <source>
        <dbReference type="EMBL" id="CAL8133087.1"/>
    </source>
</evidence>
<proteinExistence type="predicted"/>
<dbReference type="EMBL" id="CAXLJM020000096">
    <property type="protein sequence ID" value="CAL8133087.1"/>
    <property type="molecule type" value="Genomic_DNA"/>
</dbReference>
<evidence type="ECO:0000313" key="2">
    <source>
        <dbReference type="Proteomes" id="UP001642540"/>
    </source>
</evidence>